<proteinExistence type="predicted"/>
<reference evidence="1" key="2">
    <citation type="journal article" date="2022" name="Microbiol. Resour. Announc.">
        <title>Metagenome Sequencing to Explore Phylogenomics of Terrestrial Cyanobacteria.</title>
        <authorList>
            <person name="Ward R.D."/>
            <person name="Stajich J.E."/>
            <person name="Johansen J.R."/>
            <person name="Huntemann M."/>
            <person name="Clum A."/>
            <person name="Foster B."/>
            <person name="Foster B."/>
            <person name="Roux S."/>
            <person name="Palaniappan K."/>
            <person name="Varghese N."/>
            <person name="Mukherjee S."/>
            <person name="Reddy T.B.K."/>
            <person name="Daum C."/>
            <person name="Copeland A."/>
            <person name="Chen I.A."/>
            <person name="Ivanova N.N."/>
            <person name="Kyrpides N.C."/>
            <person name="Shapiro N."/>
            <person name="Eloe-Fadrosh E.A."/>
            <person name="Pietrasiak N."/>
        </authorList>
    </citation>
    <scope>NUCLEOTIDE SEQUENCE</scope>
    <source>
        <strain evidence="1">GSE-TBD4-15B</strain>
    </source>
</reference>
<name>A0A951U4I3_9CYAN</name>
<evidence type="ECO:0000313" key="2">
    <source>
        <dbReference type="Proteomes" id="UP000707356"/>
    </source>
</evidence>
<evidence type="ECO:0000313" key="1">
    <source>
        <dbReference type="EMBL" id="MBW4465675.1"/>
    </source>
</evidence>
<protein>
    <submittedName>
        <fullName evidence="1">Uncharacterized protein</fullName>
    </submittedName>
</protein>
<dbReference type="AlphaFoldDB" id="A0A951U4I3"/>
<dbReference type="EMBL" id="JAHHHV010000057">
    <property type="protein sequence ID" value="MBW4465675.1"/>
    <property type="molecule type" value="Genomic_DNA"/>
</dbReference>
<gene>
    <name evidence="1" type="ORF">KME07_09575</name>
</gene>
<comment type="caution">
    <text evidence="1">The sequence shown here is derived from an EMBL/GenBank/DDBJ whole genome shotgun (WGS) entry which is preliminary data.</text>
</comment>
<organism evidence="1 2">
    <name type="scientific">Pegethrix bostrychoides GSE-TBD4-15B</name>
    <dbReference type="NCBI Taxonomy" id="2839662"/>
    <lineage>
        <taxon>Bacteria</taxon>
        <taxon>Bacillati</taxon>
        <taxon>Cyanobacteriota</taxon>
        <taxon>Cyanophyceae</taxon>
        <taxon>Oculatellales</taxon>
        <taxon>Oculatellaceae</taxon>
        <taxon>Pegethrix</taxon>
    </lineage>
</organism>
<reference evidence="1" key="1">
    <citation type="submission" date="2021-05" db="EMBL/GenBank/DDBJ databases">
        <authorList>
            <person name="Pietrasiak N."/>
            <person name="Ward R."/>
            <person name="Stajich J.E."/>
            <person name="Kurbessoian T."/>
        </authorList>
    </citation>
    <scope>NUCLEOTIDE SEQUENCE</scope>
    <source>
        <strain evidence="1">GSE-TBD4-15B</strain>
    </source>
</reference>
<sequence length="83" mass="8954">MPKIELTVIDIPRSAAEMNPPNRRAQLLIAFAACCSRLPAPLPSSMLLASDGLMFSRRDSEPPATAALVARLSRLVLVRARGI</sequence>
<dbReference type="Proteomes" id="UP000707356">
    <property type="component" value="Unassembled WGS sequence"/>
</dbReference>
<accession>A0A951U4I3</accession>